<dbReference type="EMBL" id="CP120682">
    <property type="protein sequence ID" value="WKN36886.1"/>
    <property type="molecule type" value="Genomic_DNA"/>
</dbReference>
<protein>
    <submittedName>
        <fullName evidence="6">Gliding motility-associated C-terminal domain-containing protein</fullName>
    </submittedName>
</protein>
<keyword evidence="3" id="KW-1133">Transmembrane helix</keyword>
<evidence type="ECO:0000256" key="5">
    <source>
        <dbReference type="SAM" id="SignalP"/>
    </source>
</evidence>
<dbReference type="PANTHER" id="PTHR21419">
    <property type="match status" value="1"/>
</dbReference>
<dbReference type="InterPro" id="IPR028994">
    <property type="entry name" value="Integrin_alpha_N"/>
</dbReference>
<dbReference type="InterPro" id="IPR026341">
    <property type="entry name" value="T9SS_type_B"/>
</dbReference>
<keyword evidence="4" id="KW-0472">Membrane</keyword>
<feature type="signal peptide" evidence="5">
    <location>
        <begin position="1"/>
        <end position="22"/>
    </location>
</feature>
<reference evidence="6" key="2">
    <citation type="journal article" date="2024" name="Antonie Van Leeuwenhoek">
        <title>Roseihalotalea indica gen. nov., sp. nov., a halophilic Bacteroidetes from mesopelagic Southwest Indian Ocean with higher carbohydrate metabolic potential.</title>
        <authorList>
            <person name="Chen B."/>
            <person name="Zhang M."/>
            <person name="Lin D."/>
            <person name="Ye J."/>
            <person name="Tang K."/>
        </authorList>
    </citation>
    <scope>NUCLEOTIDE SEQUENCE</scope>
    <source>
        <strain evidence="6">TK19036</strain>
    </source>
</reference>
<dbReference type="PANTHER" id="PTHR21419:SF23">
    <property type="entry name" value="PROTEIN DEFECTIVE IN EXINE FORMATION 1"/>
    <property type="match status" value="1"/>
</dbReference>
<keyword evidence="5" id="KW-0732">Signal</keyword>
<name>A0AA49GR93_9BACT</name>
<proteinExistence type="predicted"/>
<dbReference type="Pfam" id="PF13585">
    <property type="entry name" value="CHU_C"/>
    <property type="match status" value="1"/>
</dbReference>
<dbReference type="InterPro" id="IPR045232">
    <property type="entry name" value="FAM234"/>
</dbReference>
<sequence>MKPQSIWLCLGFSLCVCISAYAQSENCANGMDDDGDGLIDCFDNDCKSSLLCQNRETDCNDGIDNNGDGRIDCLDSDCKGTTFCPVEVDCNNGVDDDGDGFFDYYDGDCLTDPANPNDYIINVLDCEVEPTGNTFEIEKAWDSPMQTSATRGAFVLADVDKDDTPEVISYNDETGYMYILNGKTGAIENQVKVTDNEQFCSYPSAGDVDGDGYGEIFHIDRKGKVRAYNHNFTPLWSTQQAPASRHRPPLLADFDQDGNSELYYVNEIRNASTGALIVEGSHGKSKYTHGNNWNDELAGVPIAVDILSKSSSCTDCDGLELVLGHVIYSVDLAGKKLTERLVMDNAALKIGYYDAAGYFPKPDGEHNWSSTSVADFNQDGYLDVICSGTSGDKNGPTTIFFWDLQNDVVRSFIPTRPASTIPSGFTGGYGDFLGIKFWKKGVGALNIANIDGDASLECTFMSGSSLYALDDNWNLKWANYDDYWEGSSGYTSTAVFDFDGDGASEIIYRDEINLHIVDGFSGKPLTQYASADFCSSNTHAEYPIVADVDGDGETEIVIVCGRDRNYKNQGTKTGGGNQKYGFVRAYKAANNTYWVPARSIWNQFAYFNVNVNDDLTIPQYQQPHQLRFAQECNLFTTSKPSFSLNKFLNQSPKINFCGNLSFPAPNLEFGNAPVVFPPTCPDTRFQVRLNFTNTGDEIVGKPIPVSFYKNDPQTNYPNTAPNPYLETVNIDVPGGLKPGAAIDTLIWVNGTSGPFTLFVSLNDIGPFNSSGSSLTNAEFYPLDSLNGTVRECNDQPDVISAAVTPFPFNVTAQVIQDNSKCPGSINSDGIVTAHVGGDTTRFVYKWYRGNVVKTLPDYLGATQTGLTGGTYLVVADAPGSGCSSSSKLVEVKDLASPPIVVTSISKKQISCNPTKPTGALTAYVDENGNPSTTGYSFFWYKGKNDVIPARSGYTGGPSVDSLPSGDYRLIVQHNVTGCMTVQDVFLPEELTPPSLRLDNVVNVTVCNPAFADGEAEVSVNGVTAGYDFYWYAGNVSAPDTTTSVLHQTSHLQNVMDGTFTVFAANKVTRCLSAPLTITIQDKSVDPVVNTDVIAPQTACDAALYNGILEATVDERASGGNATETSGYTFEWYQGNVTLATLPATPLATTNTLNNVDKGNYTIVVTNVATGCQTLRYKYLPQQITKPVIDPGATLIHANNCTDPWGSRITVSVDGGKTLADGYTFEWKDGSGSVLPENSEVLENVPPGIYTVLVTSPLGCEAINATQFEILDQAPKPTVTLQRYNNSSCDVANPNGLIAASGYAGAATAYRFDWFYNSPSGTPVAASQHSPNGDTIFNLSPGTYALQITNTTTQCISVAYTTIQNNTTPTPVIDTLSIQATTDCRAVSANGEAVFALVGGALPLPYNAGTNRTYTFRLYAGTTVSGAPVTSNATGQFTGLNFGNYTATVEDNFTHCVSAPYTISIEQNPDIQIVWDHQVPTASCASADGELGVTVSSPSNNSPTGAGYSFNWYFLGASKNGTSVGNPGSIKLETGFISQRDGLSSGYYIIEVSDNFTTCTVYDTLFLPQANPPSLVTSLTHSTQCTPGNGIIDVALSPNGFSLDLYQIALYEGNSIDLGNEYLSWEPVDNSDDTYQFTGLSPQKYTIGILYKASNCPVVDKTVRIKQVNPAPLISFTINPDFTCNTDGTGSLNAQVTGGGDGDADEGHFMFEWFVGSNTSTPLNAANIDSDPSVAINLLEGYYTVRITDNDALGNGCSYIKTQYLPKQYKTIAIADAATLPDSVCGPNSTGNIWVNIVNENGSSVDTTGVYSFSLLDDSGNNPSFTFGGTGKANDPFTNIPEGDYYVKAVNIITGCESSLHAVRVNNTAQNPIVSVTQEYPDFSCDNRPFTGVLNATATGQFDGDPDESHFTFRWFKGANNTNPSDALTGPNLDVSDPSRAINLEAGDYTVRVQDHFGHSNECEAVYTYTVDKVELEIVLTLGSDPQEKCDPADGAVYVSGTQEEYFFNGTQVIPTTPQDYTFSLYDQGLTLVSAPGLGLSSNKFRDLTEGDYFVTTDSAANCPSNPTFVEVDNISQDPIVGIDLLSYQYSLNPDQNSWTGSLEANVHVHPDNPLGTSADDFNYEYRWYHADDYTYGNELGTDATITQLDSGEYLLEVRNTETGCTNIATYFLPLILVEPQLAMHTTPQTVCFADGSLVLDSITFLGESVPTEDYKLWLYANDYSNAPIDSIHQFSGEIPFDSLLAGKYYVRGFHEDLHLWSNLMQLDIRDESTAPLVDVLDLQMQISCDTTKIATGAIALQVAEADGSYDTYQYRWFAGQTTSPQTELVLEKLSAVDSLPSGFYTVLVNNERTQCSTIETFFIPEDITIPVITASANASTVCDPAKANGLVKAEPITTGDYRYDWYVGDSIKSQPDFSGQVWAGLLPGNYTVTATELQTNTCVSDPVTVTVIDASTLPLVKVEMEEYYSSCDPLLANGVLYASVNGQTVGYDYLWYDQNDNIISEGPRAYNLVDQTYRVEVTNQTTGCMTETFGTVERGERRVDAPEIEILSHMTNCVNPDGSASASVNGNTEDYTFLWYYEDGSPLPDSLVSINESDLMVFIAQLPAGNYQVTATEYVTGCVSAPTIFTIEDNSYTPPFRVETTPSTCGLSDGTAAIIPNEALRIASVEWTMPEANLPFEGSYVTKGLPSGTLSVKIIWENGCTSYGTADVGADIQVYNAVTPNGDGKHDFFEIECIDLFPDNTVKIFNRAGALIYEAQYYDNYNVRFEGIGNRGVYVGGKQLPDGTYFYVIEKNDGSAPKTGYLEISK</sequence>
<evidence type="ECO:0000256" key="1">
    <source>
        <dbReference type="ARBA" id="ARBA00004167"/>
    </source>
</evidence>
<dbReference type="SUPFAM" id="SSF69318">
    <property type="entry name" value="Integrin alpha N-terminal domain"/>
    <property type="match status" value="2"/>
</dbReference>
<keyword evidence="2" id="KW-0812">Transmembrane</keyword>
<evidence type="ECO:0000256" key="2">
    <source>
        <dbReference type="ARBA" id="ARBA00022692"/>
    </source>
</evidence>
<feature type="chain" id="PRO_5041282601" evidence="5">
    <location>
        <begin position="23"/>
        <end position="2810"/>
    </location>
</feature>
<dbReference type="GO" id="GO:0016020">
    <property type="term" value="C:membrane"/>
    <property type="evidence" value="ECO:0007669"/>
    <property type="project" value="UniProtKB-SubCell"/>
</dbReference>
<gene>
    <name evidence="6" type="ORF">K4G66_31460</name>
</gene>
<reference evidence="6" key="1">
    <citation type="journal article" date="2023" name="Comput. Struct. Biotechnol. J.">
        <title>Discovery of a novel marine Bacteroidetes with a rich repertoire of carbohydrate-active enzymes.</title>
        <authorList>
            <person name="Chen B."/>
            <person name="Liu G."/>
            <person name="Chen Q."/>
            <person name="Wang H."/>
            <person name="Liu L."/>
            <person name="Tang K."/>
        </authorList>
    </citation>
    <scope>NUCLEOTIDE SEQUENCE</scope>
    <source>
        <strain evidence="6">TK19036</strain>
    </source>
</reference>
<comment type="subcellular location">
    <subcellularLocation>
        <location evidence="1">Membrane</location>
        <topology evidence="1">Single-pass membrane protein</topology>
    </subcellularLocation>
</comment>
<accession>A0AA49GR93</accession>
<dbReference type="NCBIfam" id="TIGR04131">
    <property type="entry name" value="Bac_Flav_CTERM"/>
    <property type="match status" value="1"/>
</dbReference>
<evidence type="ECO:0000256" key="4">
    <source>
        <dbReference type="ARBA" id="ARBA00023136"/>
    </source>
</evidence>
<evidence type="ECO:0000313" key="6">
    <source>
        <dbReference type="EMBL" id="WKN36886.1"/>
    </source>
</evidence>
<evidence type="ECO:0000256" key="3">
    <source>
        <dbReference type="ARBA" id="ARBA00022989"/>
    </source>
</evidence>
<organism evidence="6">
    <name type="scientific">Roseihalotalea indica</name>
    <dbReference type="NCBI Taxonomy" id="2867963"/>
    <lineage>
        <taxon>Bacteria</taxon>
        <taxon>Pseudomonadati</taxon>
        <taxon>Bacteroidota</taxon>
        <taxon>Cytophagia</taxon>
        <taxon>Cytophagales</taxon>
        <taxon>Catalimonadaceae</taxon>
        <taxon>Roseihalotalea</taxon>
    </lineage>
</organism>